<dbReference type="AlphaFoldDB" id="A0A7W3XYS6"/>
<dbReference type="SUPFAM" id="SSF55031">
    <property type="entry name" value="Bacterial exopeptidase dimerisation domain"/>
    <property type="match status" value="1"/>
</dbReference>
<dbReference type="SUPFAM" id="SSF53187">
    <property type="entry name" value="Zn-dependent exopeptidases"/>
    <property type="match status" value="1"/>
</dbReference>
<reference evidence="4" key="1">
    <citation type="submission" date="2019-10" db="EMBL/GenBank/DDBJ databases">
        <title>Streptomyces sp. nov., a novel actinobacterium isolated from alkaline environment.</title>
        <authorList>
            <person name="Golinska P."/>
        </authorList>
    </citation>
    <scope>NUCLEOTIDE SEQUENCE [LARGE SCALE GENOMIC DNA]</scope>
    <source>
        <strain evidence="4">DSM 42108</strain>
    </source>
</reference>
<feature type="domain" description="Peptidase M20 dimerisation" evidence="2">
    <location>
        <begin position="190"/>
        <end position="280"/>
    </location>
</feature>
<dbReference type="CDD" id="cd03886">
    <property type="entry name" value="M20_Acy1"/>
    <property type="match status" value="1"/>
</dbReference>
<dbReference type="Gene3D" id="3.40.630.10">
    <property type="entry name" value="Zn peptidases"/>
    <property type="match status" value="1"/>
</dbReference>
<keyword evidence="4" id="KW-1185">Reference proteome</keyword>
<sequence>MSSPTGPLPQRELVRLRHALHRDPEVGLHLPRTRDRVLDALGDRGMEVSTGKELTSVTAVVRGSRPGPVVLLRADMDALPVTELPGDDPTAPVSGTEGAAHVCGHDLHTAMLVGAAHLLRGADFPGAVILMFQPGEEGHGGAELMVREGVLEAAGEPPIAAYALHTVASMLPRGLFVSRPGTVLGACDTLEVTMRGAGGHSAMPHTARSPVPALCSLVGTLQTSVNSLIDPFDPVAVTVTGLRAGEADNAVPTEARATLSVRSWATATRDRLREALPRLAEGVARTHGVTAETTVERGYPVTTNDPGETSFAGRVVEEVFGPGRWFVTPRPMPASEDFAFVLDRVPGSYIALGACPAGTDPSTAAPNH</sequence>
<dbReference type="RefSeq" id="WP_182666826.1">
    <property type="nucleotide sequence ID" value="NZ_VKHS01000850.1"/>
</dbReference>
<dbReference type="GO" id="GO:0046872">
    <property type="term" value="F:metal ion binding"/>
    <property type="evidence" value="ECO:0007669"/>
    <property type="project" value="UniProtKB-KW"/>
</dbReference>
<protein>
    <submittedName>
        <fullName evidence="3">Amidohydrolase</fullName>
    </submittedName>
</protein>
<keyword evidence="1" id="KW-0479">Metal-binding</keyword>
<dbReference type="InterPro" id="IPR017439">
    <property type="entry name" value="Amidohydrolase"/>
</dbReference>
<dbReference type="InterPro" id="IPR002933">
    <property type="entry name" value="Peptidase_M20"/>
</dbReference>
<dbReference type="InterPro" id="IPR036264">
    <property type="entry name" value="Bact_exopeptidase_dim_dom"/>
</dbReference>
<dbReference type="PIRSF" id="PIRSF005962">
    <property type="entry name" value="Pept_M20D_amidohydro"/>
    <property type="match status" value="1"/>
</dbReference>
<keyword evidence="1" id="KW-0464">Manganese</keyword>
<dbReference type="PANTHER" id="PTHR11014">
    <property type="entry name" value="PEPTIDASE M20 FAMILY MEMBER"/>
    <property type="match status" value="1"/>
</dbReference>
<feature type="binding site" evidence="1">
    <location>
        <position position="103"/>
    </location>
    <ligand>
        <name>Mn(2+)</name>
        <dbReference type="ChEBI" id="CHEBI:29035"/>
        <label>2</label>
    </ligand>
</feature>
<dbReference type="NCBIfam" id="TIGR01891">
    <property type="entry name" value="amidohydrolases"/>
    <property type="match status" value="1"/>
</dbReference>
<evidence type="ECO:0000256" key="1">
    <source>
        <dbReference type="PIRSR" id="PIRSR005962-1"/>
    </source>
</evidence>
<dbReference type="InterPro" id="IPR011650">
    <property type="entry name" value="Peptidase_M20_dimer"/>
</dbReference>
<feature type="binding site" evidence="1">
    <location>
        <position position="137"/>
    </location>
    <ligand>
        <name>Mn(2+)</name>
        <dbReference type="ChEBI" id="CHEBI:29035"/>
        <label>2</label>
    </ligand>
</feature>
<evidence type="ECO:0000313" key="3">
    <source>
        <dbReference type="EMBL" id="MBB0232283.1"/>
    </source>
</evidence>
<feature type="binding site" evidence="1">
    <location>
        <position position="105"/>
    </location>
    <ligand>
        <name>Mn(2+)</name>
        <dbReference type="ChEBI" id="CHEBI:29035"/>
        <label>2</label>
    </ligand>
</feature>
<proteinExistence type="predicted"/>
<feature type="non-terminal residue" evidence="3">
    <location>
        <position position="368"/>
    </location>
</feature>
<dbReference type="EMBL" id="VKHS01000850">
    <property type="protein sequence ID" value="MBB0232283.1"/>
    <property type="molecule type" value="Genomic_DNA"/>
</dbReference>
<evidence type="ECO:0000259" key="2">
    <source>
        <dbReference type="Pfam" id="PF07687"/>
    </source>
</evidence>
<comment type="caution">
    <text evidence="3">The sequence shown here is derived from an EMBL/GenBank/DDBJ whole genome shotgun (WGS) entry which is preliminary data.</text>
</comment>
<name>A0A7W3XYS6_9ACTN</name>
<keyword evidence="3" id="KW-0378">Hydrolase</keyword>
<dbReference type="Proteomes" id="UP000530234">
    <property type="component" value="Unassembled WGS sequence"/>
</dbReference>
<comment type="cofactor">
    <cofactor evidence="1">
        <name>Mn(2+)</name>
        <dbReference type="ChEBI" id="CHEBI:29035"/>
    </cofactor>
    <text evidence="1">The Mn(2+) ion enhances activity.</text>
</comment>
<dbReference type="GO" id="GO:0016787">
    <property type="term" value="F:hydrolase activity"/>
    <property type="evidence" value="ECO:0007669"/>
    <property type="project" value="UniProtKB-KW"/>
</dbReference>
<dbReference type="PANTHER" id="PTHR11014:SF63">
    <property type="entry name" value="METALLOPEPTIDASE, PUTATIVE (AFU_ORTHOLOGUE AFUA_6G09600)-RELATED"/>
    <property type="match status" value="1"/>
</dbReference>
<dbReference type="Pfam" id="PF07687">
    <property type="entry name" value="M20_dimer"/>
    <property type="match status" value="1"/>
</dbReference>
<evidence type="ECO:0000313" key="4">
    <source>
        <dbReference type="Proteomes" id="UP000530234"/>
    </source>
</evidence>
<gene>
    <name evidence="3" type="ORF">FOE67_22990</name>
</gene>
<feature type="binding site" evidence="1">
    <location>
        <position position="165"/>
    </location>
    <ligand>
        <name>Mn(2+)</name>
        <dbReference type="ChEBI" id="CHEBI:29035"/>
        <label>2</label>
    </ligand>
</feature>
<accession>A0A7W3XYS6</accession>
<dbReference type="Gene3D" id="3.30.70.360">
    <property type="match status" value="1"/>
</dbReference>
<organism evidence="3 4">
    <name type="scientific">Streptomyces calidiresistens</name>
    <dbReference type="NCBI Taxonomy" id="1485586"/>
    <lineage>
        <taxon>Bacteria</taxon>
        <taxon>Bacillati</taxon>
        <taxon>Actinomycetota</taxon>
        <taxon>Actinomycetes</taxon>
        <taxon>Kitasatosporales</taxon>
        <taxon>Streptomycetaceae</taxon>
        <taxon>Streptomyces</taxon>
    </lineage>
</organism>
<dbReference type="Pfam" id="PF01546">
    <property type="entry name" value="Peptidase_M20"/>
    <property type="match status" value="1"/>
</dbReference>